<dbReference type="AlphaFoldDB" id="A0A2R4BLD1"/>
<dbReference type="OrthoDB" id="9776390at2"/>
<dbReference type="InterPro" id="IPR039657">
    <property type="entry name" value="Dimethylallyltransferase"/>
</dbReference>
<evidence type="ECO:0000313" key="16">
    <source>
        <dbReference type="Proteomes" id="UP000241885"/>
    </source>
</evidence>
<dbReference type="Pfam" id="PF01715">
    <property type="entry name" value="IPPT"/>
    <property type="match status" value="1"/>
</dbReference>
<evidence type="ECO:0000256" key="11">
    <source>
        <dbReference type="RuleBase" id="RU003783"/>
    </source>
</evidence>
<dbReference type="Proteomes" id="UP000241885">
    <property type="component" value="Chromosome"/>
</dbReference>
<feature type="region of interest" description="Disordered" evidence="14">
    <location>
        <begin position="1"/>
        <end position="20"/>
    </location>
</feature>
<evidence type="ECO:0000256" key="3">
    <source>
        <dbReference type="ARBA" id="ARBA00005842"/>
    </source>
</evidence>
<dbReference type="InterPro" id="IPR027417">
    <property type="entry name" value="P-loop_NTPase"/>
</dbReference>
<dbReference type="InterPro" id="IPR018022">
    <property type="entry name" value="IPT"/>
</dbReference>
<feature type="region of interest" description="Interaction with substrate tRNA" evidence="10">
    <location>
        <begin position="176"/>
        <end position="180"/>
    </location>
</feature>
<evidence type="ECO:0000313" key="15">
    <source>
        <dbReference type="EMBL" id="AVR88014.1"/>
    </source>
</evidence>
<dbReference type="NCBIfam" id="TIGR00174">
    <property type="entry name" value="miaA"/>
    <property type="match status" value="1"/>
</dbReference>
<evidence type="ECO:0000256" key="14">
    <source>
        <dbReference type="SAM" id="MobiDB-lite"/>
    </source>
</evidence>
<comment type="cofactor">
    <cofactor evidence="1 10">
        <name>Mg(2+)</name>
        <dbReference type="ChEBI" id="CHEBI:18420"/>
    </cofactor>
</comment>
<gene>
    <name evidence="10" type="primary">miaA</name>
    <name evidence="15" type="ORF">Tharo_1076</name>
</gene>
<sequence length="331" mass="35930">MPSARVPPDAPPSGPTADLPPALLLLGPTASGKTASALALARHLPVEIVSVDSALVYRDMDIGTAKPSAEERAACRHHLIDLISPEESYGAARFRDDAIALMRAIGARGRIPLLAGGTMLYFKALRDGLSDLPAADPALRRALDEEAAARGWPALHAELATLDPEAAARLAPTDAQRIQRALEIVRLTGRPLAASYAQAEDAPLPCRLLPIALAPSNRAVLHARIAARFDAMLDAGFIDEVRRLRTKYHLDPALPSMRCVGYRQAWEYLDGAIDADALRFKGIAATRQLAKRQLTWQRQFRERWPGLIELDCLRPDLPAAVLEAARRLLDA</sequence>
<dbReference type="PANTHER" id="PTHR11088">
    <property type="entry name" value="TRNA DIMETHYLALLYLTRANSFERASE"/>
    <property type="match status" value="1"/>
</dbReference>
<comment type="function">
    <text evidence="2 10 12">Catalyzes the transfer of a dimethylallyl group onto the adenine at position 37 in tRNAs that read codons beginning with uridine, leading to the formation of N6-(dimethylallyl)adenosine (i(6)A).</text>
</comment>
<evidence type="ECO:0000256" key="10">
    <source>
        <dbReference type="HAMAP-Rule" id="MF_00185"/>
    </source>
</evidence>
<feature type="region of interest" description="Interaction with substrate tRNA" evidence="10">
    <location>
        <begin position="52"/>
        <end position="55"/>
    </location>
</feature>
<dbReference type="RefSeq" id="WP_107220322.1">
    <property type="nucleotide sequence ID" value="NZ_CP028339.1"/>
</dbReference>
<keyword evidence="4 10" id="KW-0808">Transferase</keyword>
<dbReference type="SUPFAM" id="SSF52540">
    <property type="entry name" value="P-loop containing nucleoside triphosphate hydrolases"/>
    <property type="match status" value="1"/>
</dbReference>
<evidence type="ECO:0000256" key="13">
    <source>
        <dbReference type="RuleBase" id="RU003785"/>
    </source>
</evidence>
<dbReference type="EC" id="2.5.1.75" evidence="10"/>
<evidence type="ECO:0000256" key="6">
    <source>
        <dbReference type="ARBA" id="ARBA00022741"/>
    </source>
</evidence>
<evidence type="ECO:0000256" key="12">
    <source>
        <dbReference type="RuleBase" id="RU003784"/>
    </source>
</evidence>
<organism evidence="15 16">
    <name type="scientific">Thauera aromatica K172</name>
    <dbReference type="NCBI Taxonomy" id="44139"/>
    <lineage>
        <taxon>Bacteria</taxon>
        <taxon>Pseudomonadati</taxon>
        <taxon>Pseudomonadota</taxon>
        <taxon>Betaproteobacteria</taxon>
        <taxon>Rhodocyclales</taxon>
        <taxon>Zoogloeaceae</taxon>
        <taxon>Thauera</taxon>
    </lineage>
</organism>
<dbReference type="GO" id="GO:0006400">
    <property type="term" value="P:tRNA modification"/>
    <property type="evidence" value="ECO:0007669"/>
    <property type="project" value="TreeGrafter"/>
</dbReference>
<evidence type="ECO:0000256" key="4">
    <source>
        <dbReference type="ARBA" id="ARBA00022679"/>
    </source>
</evidence>
<name>A0A2R4BLD1_THAAR</name>
<feature type="binding site" evidence="10">
    <location>
        <begin position="27"/>
        <end position="34"/>
    </location>
    <ligand>
        <name>ATP</name>
        <dbReference type="ChEBI" id="CHEBI:30616"/>
    </ligand>
</feature>
<keyword evidence="5 10" id="KW-0819">tRNA processing</keyword>
<dbReference type="FunFam" id="1.10.20.140:FF:000001">
    <property type="entry name" value="tRNA dimethylallyltransferase"/>
    <property type="match status" value="1"/>
</dbReference>
<dbReference type="GO" id="GO:0005524">
    <property type="term" value="F:ATP binding"/>
    <property type="evidence" value="ECO:0007669"/>
    <property type="project" value="UniProtKB-UniRule"/>
</dbReference>
<protein>
    <recommendedName>
        <fullName evidence="10">tRNA dimethylallyltransferase</fullName>
        <ecNumber evidence="10">2.5.1.75</ecNumber>
    </recommendedName>
    <alternativeName>
        <fullName evidence="10">Dimethylallyl diphosphate:tRNA dimethylallyltransferase</fullName>
        <shortName evidence="10">DMAPP:tRNA dimethylallyltransferase</shortName>
        <shortName evidence="10">DMATase</shortName>
    </alternativeName>
    <alternativeName>
        <fullName evidence="10">Isopentenyl-diphosphate:tRNA isopentenyltransferase</fullName>
        <shortName evidence="10">IPP transferase</shortName>
        <shortName evidence="10">IPPT</shortName>
        <shortName evidence="10">IPTase</shortName>
    </alternativeName>
</protein>
<comment type="caution">
    <text evidence="10">Lacks conserved residue(s) required for the propagation of feature annotation.</text>
</comment>
<keyword evidence="7 10" id="KW-0067">ATP-binding</keyword>
<proteinExistence type="inferred from homology"/>
<feature type="site" description="Interaction with substrate tRNA" evidence="10">
    <location>
        <position position="140"/>
    </location>
</feature>
<comment type="catalytic activity">
    <reaction evidence="9 10 11">
        <text>adenosine(37) in tRNA + dimethylallyl diphosphate = N(6)-dimethylallyladenosine(37) in tRNA + diphosphate</text>
        <dbReference type="Rhea" id="RHEA:26482"/>
        <dbReference type="Rhea" id="RHEA-COMP:10162"/>
        <dbReference type="Rhea" id="RHEA-COMP:10375"/>
        <dbReference type="ChEBI" id="CHEBI:33019"/>
        <dbReference type="ChEBI" id="CHEBI:57623"/>
        <dbReference type="ChEBI" id="CHEBI:74411"/>
        <dbReference type="ChEBI" id="CHEBI:74415"/>
        <dbReference type="EC" id="2.5.1.75"/>
    </reaction>
</comment>
<keyword evidence="16" id="KW-1185">Reference proteome</keyword>
<feature type="region of interest" description="Interaction with substrate tRNA" evidence="10">
    <location>
        <begin position="258"/>
        <end position="263"/>
    </location>
</feature>
<evidence type="ECO:0000256" key="9">
    <source>
        <dbReference type="ARBA" id="ARBA00049563"/>
    </source>
</evidence>
<evidence type="ECO:0000256" key="8">
    <source>
        <dbReference type="ARBA" id="ARBA00022842"/>
    </source>
</evidence>
<dbReference type="GO" id="GO:0052381">
    <property type="term" value="F:tRNA dimethylallyltransferase activity"/>
    <property type="evidence" value="ECO:0007669"/>
    <property type="project" value="UniProtKB-UniRule"/>
</dbReference>
<accession>A0A2R4BLD1</accession>
<keyword evidence="8 10" id="KW-0460">Magnesium</keyword>
<feature type="site" description="Interaction with substrate tRNA" evidence="10">
    <location>
        <position position="118"/>
    </location>
</feature>
<dbReference type="HAMAP" id="MF_00185">
    <property type="entry name" value="IPP_trans"/>
    <property type="match status" value="1"/>
</dbReference>
<evidence type="ECO:0000256" key="7">
    <source>
        <dbReference type="ARBA" id="ARBA00022840"/>
    </source>
</evidence>
<evidence type="ECO:0000256" key="5">
    <source>
        <dbReference type="ARBA" id="ARBA00022694"/>
    </source>
</evidence>
<comment type="similarity">
    <text evidence="3 10 13">Belongs to the IPP transferase family.</text>
</comment>
<dbReference type="EMBL" id="CP028339">
    <property type="protein sequence ID" value="AVR88014.1"/>
    <property type="molecule type" value="Genomic_DNA"/>
</dbReference>
<dbReference type="PANTHER" id="PTHR11088:SF60">
    <property type="entry name" value="TRNA DIMETHYLALLYLTRANSFERASE"/>
    <property type="match status" value="1"/>
</dbReference>
<comment type="subunit">
    <text evidence="10">Monomer.</text>
</comment>
<dbReference type="KEGG" id="tak:Tharo_1076"/>
<keyword evidence="6 10" id="KW-0547">Nucleotide-binding</keyword>
<reference evidence="15 16" key="1">
    <citation type="submission" date="2018-03" db="EMBL/GenBank/DDBJ databases">
        <title>Complete genome sequence of Thauera aromatica, a model organism for studying aromatic compound degradation under denitrifying conditions.</title>
        <authorList>
            <person name="Lo H.-Y."/>
            <person name="Goris T."/>
            <person name="Boll M."/>
            <person name="Mueller J.A."/>
        </authorList>
    </citation>
    <scope>NUCLEOTIDE SEQUENCE [LARGE SCALE GENOMIC DNA]</scope>
    <source>
        <strain evidence="15 16">K172</strain>
    </source>
</reference>
<dbReference type="Gene3D" id="1.10.20.140">
    <property type="match status" value="1"/>
</dbReference>
<evidence type="ECO:0000256" key="1">
    <source>
        <dbReference type="ARBA" id="ARBA00001946"/>
    </source>
</evidence>
<dbReference type="Gene3D" id="3.40.50.300">
    <property type="entry name" value="P-loop containing nucleotide triphosphate hydrolases"/>
    <property type="match status" value="1"/>
</dbReference>
<feature type="binding site" evidence="10">
    <location>
        <begin position="29"/>
        <end position="34"/>
    </location>
    <ligand>
        <name>substrate</name>
    </ligand>
</feature>
<evidence type="ECO:0000256" key="2">
    <source>
        <dbReference type="ARBA" id="ARBA00003213"/>
    </source>
</evidence>